<comment type="catalytic activity">
    <reaction evidence="1 10">
        <text>Cleaves type-1 transmembrane domains using a catalytic dyad composed of serine and histidine that are contributed by different transmembrane domains.</text>
        <dbReference type="EC" id="3.4.21.105"/>
    </reaction>
</comment>
<evidence type="ECO:0000256" key="9">
    <source>
        <dbReference type="ARBA" id="ARBA00023136"/>
    </source>
</evidence>
<evidence type="ECO:0000256" key="1">
    <source>
        <dbReference type="ARBA" id="ARBA00000156"/>
    </source>
</evidence>
<dbReference type="VEuPathDB" id="FungiDB:BTJ68_14157"/>
<evidence type="ECO:0000256" key="5">
    <source>
        <dbReference type="ARBA" id="ARBA00022692"/>
    </source>
</evidence>
<feature type="transmembrane region" description="Helical" evidence="10">
    <location>
        <begin position="347"/>
        <end position="366"/>
    </location>
</feature>
<dbReference type="OrthoDB" id="2146116at2759"/>
<accession>A0A3M7EYE9</accession>
<comment type="subcellular location">
    <subcellularLocation>
        <location evidence="2 10">Membrane</location>
        <topology evidence="2 10">Multi-pass membrane protein</topology>
    </subcellularLocation>
</comment>
<evidence type="ECO:0000256" key="4">
    <source>
        <dbReference type="ARBA" id="ARBA00022670"/>
    </source>
</evidence>
<dbReference type="SUPFAM" id="SSF144091">
    <property type="entry name" value="Rhomboid-like"/>
    <property type="match status" value="1"/>
</dbReference>
<evidence type="ECO:0000256" key="10">
    <source>
        <dbReference type="RuleBase" id="RU362115"/>
    </source>
</evidence>
<sequence length="564" mass="61774">MAAHDYYRQNSYYTNPQDDYARFGYRTDAPLPPLPPSAQSQSPFNDTTYPYKHPTPSQSYAGSQGRIHDDADPFEDENAIPMSGRRPKHDSSATIQPILPHQQEDPFVRDADPHKRHRRRRRDKEKLGWFSGKITWVVYILSAIELVVFLAEIIKNAVLTGSPIEIHPSFNPMIGPSPYVLINMGARYPACMHNMPNVQNASVEISWPCPNATSTTGDSVTCSLSDLCGFNGVPNPHAGGSLTDQPAPNQWWRFIIPIFLHAGIIHIGFNLLLQLTLGRDVEKLIGSVRFAIVYMAAGIFGFVLGGNYAANGIASCGCSGSLFGILAITLLDLLYTWKERKSPIKDLLFIIADVVIAFVLGLLPGLDNFSHIGGFLMGLVLGVCILRSPAVIASRKQSVDDYHNSSTARYSGLPPTTNPSITTTTNPSSSTAHREEGLKGFLRAPLTFFQNRKTIWWSWWLVRAAALIACLVGFILLIENFYKEDANRCSWCKYLSCLPVSVGGENWCDVGNLNFTPTNGTSSSGGGGGGSSKRGLLGMGGDERVEGLGMGMGVMMGRRVVIPW</sequence>
<feature type="region of interest" description="Disordered" evidence="11">
    <location>
        <begin position="405"/>
        <end position="432"/>
    </location>
</feature>
<dbReference type="InterPro" id="IPR002610">
    <property type="entry name" value="Peptidase_S54_rhomboid-like"/>
</dbReference>
<feature type="transmembrane region" description="Helical" evidence="10">
    <location>
        <begin position="312"/>
        <end position="335"/>
    </location>
</feature>
<dbReference type="GO" id="GO:0006508">
    <property type="term" value="P:proteolysis"/>
    <property type="evidence" value="ECO:0007669"/>
    <property type="project" value="UniProtKB-KW"/>
</dbReference>
<comment type="caution">
    <text evidence="13">The sequence shown here is derived from an EMBL/GenBank/DDBJ whole genome shotgun (WGS) entry which is preliminary data.</text>
</comment>
<keyword evidence="7 10" id="KW-0720">Serine protease</keyword>
<dbReference type="AlphaFoldDB" id="A0A3M7EYE9"/>
<feature type="transmembrane region" description="Helical" evidence="10">
    <location>
        <begin position="460"/>
        <end position="482"/>
    </location>
</feature>
<feature type="transmembrane region" description="Helical" evidence="10">
    <location>
        <begin position="127"/>
        <end position="151"/>
    </location>
</feature>
<dbReference type="GO" id="GO:0016020">
    <property type="term" value="C:membrane"/>
    <property type="evidence" value="ECO:0007669"/>
    <property type="project" value="UniProtKB-SubCell"/>
</dbReference>
<evidence type="ECO:0000256" key="11">
    <source>
        <dbReference type="SAM" id="MobiDB-lite"/>
    </source>
</evidence>
<dbReference type="InterPro" id="IPR035952">
    <property type="entry name" value="Rhomboid-like_sf"/>
</dbReference>
<feature type="transmembrane region" description="Helical" evidence="10">
    <location>
        <begin position="251"/>
        <end position="272"/>
    </location>
</feature>
<keyword evidence="5 10" id="KW-0812">Transmembrane</keyword>
<keyword evidence="6 10" id="KW-0378">Hydrolase</keyword>
<dbReference type="InterPro" id="IPR022764">
    <property type="entry name" value="Peptidase_S54_rhomboid_dom"/>
</dbReference>
<evidence type="ECO:0000256" key="3">
    <source>
        <dbReference type="ARBA" id="ARBA00009045"/>
    </source>
</evidence>
<dbReference type="Proteomes" id="UP000268823">
    <property type="component" value="Unassembled WGS sequence"/>
</dbReference>
<dbReference type="PANTHER" id="PTHR22936:SF69">
    <property type="entry name" value="RHOMBOID-LIKE PROTEIN"/>
    <property type="match status" value="1"/>
</dbReference>
<dbReference type="EC" id="3.4.21.105" evidence="10"/>
<feature type="compositionally biased region" description="Polar residues" evidence="11">
    <location>
        <begin position="8"/>
        <end position="17"/>
    </location>
</feature>
<dbReference type="PANTHER" id="PTHR22936">
    <property type="entry name" value="RHOMBOID-RELATED"/>
    <property type="match status" value="1"/>
</dbReference>
<evidence type="ECO:0000259" key="12">
    <source>
        <dbReference type="Pfam" id="PF01694"/>
    </source>
</evidence>
<dbReference type="Gene3D" id="1.20.1540.10">
    <property type="entry name" value="Rhomboid-like"/>
    <property type="match status" value="1"/>
</dbReference>
<feature type="transmembrane region" description="Helical" evidence="10">
    <location>
        <begin position="284"/>
        <end position="306"/>
    </location>
</feature>
<keyword evidence="8 10" id="KW-1133">Transmembrane helix</keyword>
<dbReference type="Pfam" id="PF01694">
    <property type="entry name" value="Rhomboid"/>
    <property type="match status" value="1"/>
</dbReference>
<evidence type="ECO:0000256" key="7">
    <source>
        <dbReference type="ARBA" id="ARBA00022825"/>
    </source>
</evidence>
<gene>
    <name evidence="13" type="ORF">D0861_08294</name>
</gene>
<evidence type="ECO:0000256" key="2">
    <source>
        <dbReference type="ARBA" id="ARBA00004141"/>
    </source>
</evidence>
<keyword evidence="4 10" id="KW-0645">Protease</keyword>
<dbReference type="GO" id="GO:0004252">
    <property type="term" value="F:serine-type endopeptidase activity"/>
    <property type="evidence" value="ECO:0007669"/>
    <property type="project" value="InterPro"/>
</dbReference>
<evidence type="ECO:0000256" key="8">
    <source>
        <dbReference type="ARBA" id="ARBA00022989"/>
    </source>
</evidence>
<evidence type="ECO:0000313" key="13">
    <source>
        <dbReference type="EMBL" id="RMY81477.1"/>
    </source>
</evidence>
<dbReference type="EMBL" id="QWIR01000255">
    <property type="protein sequence ID" value="RMY81477.1"/>
    <property type="molecule type" value="Genomic_DNA"/>
</dbReference>
<keyword evidence="9 10" id="KW-0472">Membrane</keyword>
<protein>
    <recommendedName>
        <fullName evidence="10">Rhomboid-type serine protease</fullName>
        <ecNumber evidence="10">3.4.21.105</ecNumber>
    </recommendedName>
</protein>
<evidence type="ECO:0000256" key="6">
    <source>
        <dbReference type="ARBA" id="ARBA00022801"/>
    </source>
</evidence>
<feature type="domain" description="Peptidase S54 rhomboid" evidence="12">
    <location>
        <begin position="249"/>
        <end position="387"/>
    </location>
</feature>
<feature type="compositionally biased region" description="Low complexity" evidence="11">
    <location>
        <begin position="414"/>
        <end position="431"/>
    </location>
</feature>
<comment type="similarity">
    <text evidence="3 10">Belongs to the peptidase S54 family.</text>
</comment>
<proteinExistence type="inferred from homology"/>
<feature type="transmembrane region" description="Helical" evidence="10">
    <location>
        <begin position="372"/>
        <end position="393"/>
    </location>
</feature>
<organism evidence="13 14">
    <name type="scientific">Hortaea werneckii</name>
    <name type="common">Black yeast</name>
    <name type="synonym">Cladosporium werneckii</name>
    <dbReference type="NCBI Taxonomy" id="91943"/>
    <lineage>
        <taxon>Eukaryota</taxon>
        <taxon>Fungi</taxon>
        <taxon>Dikarya</taxon>
        <taxon>Ascomycota</taxon>
        <taxon>Pezizomycotina</taxon>
        <taxon>Dothideomycetes</taxon>
        <taxon>Dothideomycetidae</taxon>
        <taxon>Mycosphaerellales</taxon>
        <taxon>Teratosphaeriaceae</taxon>
        <taxon>Hortaea</taxon>
    </lineage>
</organism>
<evidence type="ECO:0000313" key="14">
    <source>
        <dbReference type="Proteomes" id="UP000268823"/>
    </source>
</evidence>
<comment type="function">
    <text evidence="10">Serine protease involved in intramembrane proteolysis.</text>
</comment>
<feature type="region of interest" description="Disordered" evidence="11">
    <location>
        <begin position="1"/>
        <end position="72"/>
    </location>
</feature>
<name>A0A3M7EYE9_HORWE</name>
<reference evidence="13 14" key="1">
    <citation type="journal article" date="2018" name="BMC Genomics">
        <title>Genomic evidence for intraspecific hybridization in a clonal and extremely halotolerant yeast.</title>
        <authorList>
            <person name="Gostincar C."/>
            <person name="Stajich J.E."/>
            <person name="Zupancic J."/>
            <person name="Zalar P."/>
            <person name="Gunde-Cimerman N."/>
        </authorList>
    </citation>
    <scope>NUCLEOTIDE SEQUENCE [LARGE SCALE GENOMIC DNA]</scope>
    <source>
        <strain evidence="13 14">EXF-2788</strain>
    </source>
</reference>